<feature type="chain" id="PRO_5045615436" evidence="1">
    <location>
        <begin position="20"/>
        <end position="712"/>
    </location>
</feature>
<keyword evidence="4" id="KW-1185">Reference proteome</keyword>
<protein>
    <submittedName>
        <fullName evidence="3">Right-handed parallel beta-helix repeat-containing protein</fullName>
    </submittedName>
</protein>
<organism evidence="3 4">
    <name type="scientific">Pseudopedobacter beijingensis</name>
    <dbReference type="NCBI Taxonomy" id="1207056"/>
    <lineage>
        <taxon>Bacteria</taxon>
        <taxon>Pseudomonadati</taxon>
        <taxon>Bacteroidota</taxon>
        <taxon>Sphingobacteriia</taxon>
        <taxon>Sphingobacteriales</taxon>
        <taxon>Sphingobacteriaceae</taxon>
        <taxon>Pseudopedobacter</taxon>
    </lineage>
</organism>
<dbReference type="PANTHER" id="PTHR11319:SF35">
    <property type="entry name" value="OUTER MEMBRANE PROTEIN PMPC-RELATED"/>
    <property type="match status" value="1"/>
</dbReference>
<evidence type="ECO:0000256" key="1">
    <source>
        <dbReference type="SAM" id="SignalP"/>
    </source>
</evidence>
<evidence type="ECO:0000313" key="4">
    <source>
        <dbReference type="Proteomes" id="UP001597118"/>
    </source>
</evidence>
<dbReference type="Pfam" id="PF13229">
    <property type="entry name" value="Beta_helix"/>
    <property type="match status" value="1"/>
</dbReference>
<dbReference type="InterPro" id="IPR059226">
    <property type="entry name" value="Choice_anch_Q_dom"/>
</dbReference>
<dbReference type="SMART" id="SM00710">
    <property type="entry name" value="PbH1"/>
    <property type="match status" value="8"/>
</dbReference>
<dbReference type="InterPro" id="IPR013783">
    <property type="entry name" value="Ig-like_fold"/>
</dbReference>
<dbReference type="InterPro" id="IPR011050">
    <property type="entry name" value="Pectin_lyase_fold/virulence"/>
</dbReference>
<feature type="signal peptide" evidence="1">
    <location>
        <begin position="1"/>
        <end position="19"/>
    </location>
</feature>
<evidence type="ECO:0000259" key="2">
    <source>
        <dbReference type="Pfam" id="PF13229"/>
    </source>
</evidence>
<dbReference type="EMBL" id="JBHUDG010000017">
    <property type="protein sequence ID" value="MFD1630470.1"/>
    <property type="molecule type" value="Genomic_DNA"/>
</dbReference>
<gene>
    <name evidence="3" type="ORF">ACFSAH_11315</name>
</gene>
<dbReference type="InterPro" id="IPR006626">
    <property type="entry name" value="PbH1"/>
</dbReference>
<proteinExistence type="predicted"/>
<sequence>MKKRVLFLLLCFAISSLKAATYFVSPNGNGTQSGADWDNAKTLADAITMATSGDVIFVLKGTYTAASGQPLINLTGAKSGIKLYGGFAGTETSLAQRVFGTTAADSTILKGNNNRVIYNNGTAAEPITSLLYDGFTIMNGFATSSGVGGGMCNLYASLTVTDCIFKENATNNGSGGGMYNSNNTVTVTNSKFYSNTAGANGGGGIIVSGGSSATITNCVFDSNKATHATSGTGGGVSTYTTASVLTNVTITNCMFFRNTAGSRGGGLFDSQYVTTNVSGCVFSDNTATNGGGMYSNTLASATITNCTFFGNIATNGGGMYNNEANPTVINCTFSGNETKSSGSGAGLYNYSTATAKFVNCLFSGNKAVNAGGGVYNGHAADKVCTPIFINCTIAGNNGALNGGGMWNTGPANSNTNPVITNCIIYGNNSGIGIWPSSGATATVTYSNVQYTEATNEADYANGTGNLNVDPKFINSPASSTAPFTTGDYTLQSTSPVINKGDKSAISGYSNDLAGGDRVYNDIEVDMGAYEYQGVLPVTLISFTGKLHNNQVRLNWVTASEKDNSHFNILRSANGKEFVNIGTVQGSGDSSTGNTYSFIDTNPQQGVNYYKLEQVDFDGQKSNSRIVFVTTEIAQSSLSVYGGDHFIQVNIFSITKDLAQLILTDISGRKVMVQQLDITPGDNVIKIPVALKSGIYIASVKLGAETLNTKFYK</sequence>
<dbReference type="Gene3D" id="2.160.20.10">
    <property type="entry name" value="Single-stranded right-handed beta-helix, Pectin lyase-like"/>
    <property type="match status" value="1"/>
</dbReference>
<comment type="caution">
    <text evidence="3">The sequence shown here is derived from an EMBL/GenBank/DDBJ whole genome shotgun (WGS) entry which is preliminary data.</text>
</comment>
<dbReference type="Gene3D" id="2.60.40.10">
    <property type="entry name" value="Immunoglobulins"/>
    <property type="match status" value="1"/>
</dbReference>
<dbReference type="Proteomes" id="UP001597118">
    <property type="component" value="Unassembled WGS sequence"/>
</dbReference>
<feature type="domain" description="Right handed beta helix" evidence="2">
    <location>
        <begin position="276"/>
        <end position="405"/>
    </location>
</feature>
<reference evidence="4" key="1">
    <citation type="journal article" date="2019" name="Int. J. Syst. Evol. Microbiol.">
        <title>The Global Catalogue of Microorganisms (GCM) 10K type strain sequencing project: providing services to taxonomists for standard genome sequencing and annotation.</title>
        <authorList>
            <consortium name="The Broad Institute Genomics Platform"/>
            <consortium name="The Broad Institute Genome Sequencing Center for Infectious Disease"/>
            <person name="Wu L."/>
            <person name="Ma J."/>
        </authorList>
    </citation>
    <scope>NUCLEOTIDE SEQUENCE [LARGE SCALE GENOMIC DNA]</scope>
    <source>
        <strain evidence="4">CCUG 53762</strain>
    </source>
</reference>
<dbReference type="RefSeq" id="WP_379662847.1">
    <property type="nucleotide sequence ID" value="NZ_JBHUDG010000017.1"/>
</dbReference>
<dbReference type="InterPro" id="IPR039448">
    <property type="entry name" value="Beta_helix"/>
</dbReference>
<dbReference type="NCBIfam" id="NF041518">
    <property type="entry name" value="choice_anch_Q"/>
    <property type="match status" value="1"/>
</dbReference>
<evidence type="ECO:0000313" key="3">
    <source>
        <dbReference type="EMBL" id="MFD1630470.1"/>
    </source>
</evidence>
<accession>A0ABW4IE34</accession>
<name>A0ABW4IE34_9SPHI</name>
<dbReference type="PANTHER" id="PTHR11319">
    <property type="entry name" value="G PROTEIN-COUPLED RECEPTOR-RELATED"/>
    <property type="match status" value="1"/>
</dbReference>
<dbReference type="InterPro" id="IPR012334">
    <property type="entry name" value="Pectin_lyas_fold"/>
</dbReference>
<dbReference type="SUPFAM" id="SSF51126">
    <property type="entry name" value="Pectin lyase-like"/>
    <property type="match status" value="2"/>
</dbReference>
<keyword evidence="1" id="KW-0732">Signal</keyword>